<proteinExistence type="predicted"/>
<evidence type="ECO:0000313" key="1">
    <source>
        <dbReference type="EMBL" id="KUG25896.1"/>
    </source>
</evidence>
<reference evidence="1" key="1">
    <citation type="journal article" date="2015" name="Proc. Natl. Acad. Sci. U.S.A.">
        <title>Networks of energetic and metabolic interactions define dynamics in microbial communities.</title>
        <authorList>
            <person name="Embree M."/>
            <person name="Liu J.K."/>
            <person name="Al-Bassam M.M."/>
            <person name="Zengler K."/>
        </authorList>
    </citation>
    <scope>NUCLEOTIDE SEQUENCE</scope>
</reference>
<name>A0A0W8FY99_9ZZZZ</name>
<sequence>MEINNIYQFLKILGYGKSAAKKSESLWIAAGKPGTISSFRRKLRILSHEARLQGHWVVADDNGYYLAMNKQEWETYKKRRLSSITDEMKAIANCDRVAIGDLVKNIFSIKIDNPNYELF</sequence>
<comment type="caution">
    <text evidence="1">The sequence shown here is derived from an EMBL/GenBank/DDBJ whole genome shotgun (WGS) entry which is preliminary data.</text>
</comment>
<organism evidence="1">
    <name type="scientific">hydrocarbon metagenome</name>
    <dbReference type="NCBI Taxonomy" id="938273"/>
    <lineage>
        <taxon>unclassified sequences</taxon>
        <taxon>metagenomes</taxon>
        <taxon>ecological metagenomes</taxon>
    </lineage>
</organism>
<protein>
    <submittedName>
        <fullName evidence="1">Uncharacterized protein</fullName>
    </submittedName>
</protein>
<dbReference type="EMBL" id="LNQE01000580">
    <property type="protein sequence ID" value="KUG25896.1"/>
    <property type="molecule type" value="Genomic_DNA"/>
</dbReference>
<dbReference type="AlphaFoldDB" id="A0A0W8FY99"/>
<accession>A0A0W8FY99</accession>
<gene>
    <name evidence="1" type="ORF">ASZ90_004283</name>
</gene>